<reference evidence="2" key="1">
    <citation type="submission" date="2018-07" db="EMBL/GenBank/DDBJ databases">
        <authorList>
            <person name="Quirk P.G."/>
            <person name="Krulwich T.A."/>
        </authorList>
    </citation>
    <scope>NUCLEOTIDE SEQUENCE</scope>
    <source>
        <strain evidence="2">96224</strain>
    </source>
</reference>
<proteinExistence type="predicted"/>
<evidence type="ECO:0000313" key="2">
    <source>
        <dbReference type="EMBL" id="SUZ11348.1"/>
    </source>
</evidence>
<feature type="non-terminal residue" evidence="2">
    <location>
        <position position="63"/>
    </location>
</feature>
<organism evidence="2">
    <name type="scientific">Blumeria graminis f. sp. tritici 96224</name>
    <dbReference type="NCBI Taxonomy" id="1268274"/>
    <lineage>
        <taxon>Eukaryota</taxon>
        <taxon>Fungi</taxon>
        <taxon>Dikarya</taxon>
        <taxon>Ascomycota</taxon>
        <taxon>Pezizomycotina</taxon>
        <taxon>Leotiomycetes</taxon>
        <taxon>Erysiphales</taxon>
        <taxon>Erysiphaceae</taxon>
        <taxon>Blumeria</taxon>
    </lineage>
</organism>
<feature type="region of interest" description="Disordered" evidence="1">
    <location>
        <begin position="1"/>
        <end position="27"/>
    </location>
</feature>
<feature type="non-terminal residue" evidence="2">
    <location>
        <position position="1"/>
    </location>
</feature>
<accession>A0A381LBT8</accession>
<gene>
    <name evidence="2" type="ORF">BGT96224V2_LOCUS4512</name>
</gene>
<feature type="compositionally biased region" description="Basic and acidic residues" evidence="1">
    <location>
        <begin position="1"/>
        <end position="14"/>
    </location>
</feature>
<dbReference type="EMBL" id="UIGY01000121">
    <property type="protein sequence ID" value="SUZ11348.1"/>
    <property type="molecule type" value="Genomic_DNA"/>
</dbReference>
<evidence type="ECO:0000256" key="1">
    <source>
        <dbReference type="SAM" id="MobiDB-lite"/>
    </source>
</evidence>
<protein>
    <submittedName>
        <fullName evidence="2">Bgt-20212-2</fullName>
    </submittedName>
</protein>
<name>A0A381LBT8_BLUGR</name>
<dbReference type="AlphaFoldDB" id="A0A381LBT8"/>
<sequence length="63" mass="6888">GKSLVSDHCRDQRHQSSQSDRLSDSAMVEEEGAVIIESEELQISSLSNPHTDHLLLPCTIGSN</sequence>